<dbReference type="InterPro" id="IPR001173">
    <property type="entry name" value="Glyco_trans_2-like"/>
</dbReference>
<accession>A0A8J8JSL6</accession>
<comment type="similarity">
    <text evidence="1">Belongs to the glycosyltransferase 2 family.</text>
</comment>
<dbReference type="AlphaFoldDB" id="A0A8J8JSL6"/>
<keyword evidence="2" id="KW-0328">Glycosyltransferase</keyword>
<dbReference type="InterPro" id="IPR029044">
    <property type="entry name" value="Nucleotide-diphossugar_trans"/>
</dbReference>
<feature type="domain" description="Glycosyltransferase 2-like" evidence="4">
    <location>
        <begin position="8"/>
        <end position="117"/>
    </location>
</feature>
<comment type="caution">
    <text evidence="5">The sequence shown here is derived from an EMBL/GenBank/DDBJ whole genome shotgun (WGS) entry which is preliminary data.</text>
</comment>
<keyword evidence="3" id="KW-0808">Transferase</keyword>
<evidence type="ECO:0000313" key="5">
    <source>
        <dbReference type="EMBL" id="NNV54888.1"/>
    </source>
</evidence>
<evidence type="ECO:0000313" key="6">
    <source>
        <dbReference type="Proteomes" id="UP000598971"/>
    </source>
</evidence>
<protein>
    <submittedName>
        <fullName evidence="5">Glycosyltransferase</fullName>
    </submittedName>
</protein>
<dbReference type="CDD" id="cd04186">
    <property type="entry name" value="GT_2_like_c"/>
    <property type="match status" value="1"/>
</dbReference>
<dbReference type="GO" id="GO:0016757">
    <property type="term" value="F:glycosyltransferase activity"/>
    <property type="evidence" value="ECO:0007669"/>
    <property type="project" value="UniProtKB-KW"/>
</dbReference>
<evidence type="ECO:0000256" key="1">
    <source>
        <dbReference type="ARBA" id="ARBA00006739"/>
    </source>
</evidence>
<keyword evidence="6" id="KW-1185">Reference proteome</keyword>
<gene>
    <name evidence="5" type="ORF">GD597_05390</name>
</gene>
<dbReference type="RefSeq" id="WP_171606803.1">
    <property type="nucleotide sequence ID" value="NZ_WHPF01000003.1"/>
</dbReference>
<name>A0A8J8JSL6_9BACT</name>
<dbReference type="EMBL" id="WHPF01000003">
    <property type="protein sequence ID" value="NNV54888.1"/>
    <property type="molecule type" value="Genomic_DNA"/>
</dbReference>
<dbReference type="SUPFAM" id="SSF53448">
    <property type="entry name" value="Nucleotide-diphospho-sugar transferases"/>
    <property type="match status" value="1"/>
</dbReference>
<dbReference type="Pfam" id="PF00535">
    <property type="entry name" value="Glycos_transf_2"/>
    <property type="match status" value="1"/>
</dbReference>
<dbReference type="Gene3D" id="3.90.550.10">
    <property type="entry name" value="Spore Coat Polysaccharide Biosynthesis Protein SpsA, Chain A"/>
    <property type="match status" value="1"/>
</dbReference>
<sequence>MNKPLVAVVILNYNGRNYLQQFLPSVIAGTYGHMRIIVADNGSTDDSVAFVKANFKEVELLLLAENYGFAGGYNRALANIEADYFVLLNSDVEVLPGWIEPVITLMEKNLQVAACQPKILSFHNKEQFEYAGAAGGWLDVLGYPFSRGRVFDDCEWDTHQFDDVTNIFWATGAALFIRANVFKEANGFYEFFFAHMEEIDLCWRLQNMGYQISYCPHSIVYHVGGGTLPKGNSRKVFLNFRNNLIMLQKNLPLSESLWKLPLRFGLDALFAWKNLLSGNSVAFMAVIKAHMAFIKWFIVLREKSTIERKPMKTLDGVYSGLIIWDYFIHKRKRFFEIVKKNL</sequence>
<organism evidence="5 6">
    <name type="scientific">Limnovirga soli</name>
    <dbReference type="NCBI Taxonomy" id="2656915"/>
    <lineage>
        <taxon>Bacteria</taxon>
        <taxon>Pseudomonadati</taxon>
        <taxon>Bacteroidota</taxon>
        <taxon>Chitinophagia</taxon>
        <taxon>Chitinophagales</taxon>
        <taxon>Chitinophagaceae</taxon>
        <taxon>Limnovirga</taxon>
    </lineage>
</organism>
<evidence type="ECO:0000256" key="2">
    <source>
        <dbReference type="ARBA" id="ARBA00022676"/>
    </source>
</evidence>
<dbReference type="Proteomes" id="UP000598971">
    <property type="component" value="Unassembled WGS sequence"/>
</dbReference>
<dbReference type="PANTHER" id="PTHR43179">
    <property type="entry name" value="RHAMNOSYLTRANSFERASE WBBL"/>
    <property type="match status" value="1"/>
</dbReference>
<dbReference type="PANTHER" id="PTHR43179:SF12">
    <property type="entry name" value="GALACTOFURANOSYLTRANSFERASE GLFT2"/>
    <property type="match status" value="1"/>
</dbReference>
<evidence type="ECO:0000256" key="3">
    <source>
        <dbReference type="ARBA" id="ARBA00022679"/>
    </source>
</evidence>
<proteinExistence type="inferred from homology"/>
<reference evidence="5" key="1">
    <citation type="submission" date="2019-10" db="EMBL/GenBank/DDBJ databases">
        <title>Draft genome sequence of Panacibacter sp. KCS-6.</title>
        <authorList>
            <person name="Yim K.J."/>
        </authorList>
    </citation>
    <scope>NUCLEOTIDE SEQUENCE</scope>
    <source>
        <strain evidence="5">KCS-6</strain>
    </source>
</reference>
<evidence type="ECO:0000259" key="4">
    <source>
        <dbReference type="Pfam" id="PF00535"/>
    </source>
</evidence>